<dbReference type="STRING" id="1157962.A0A250XS18"/>
<gene>
    <name evidence="2" type="ORF">CEUSTIGMA_g13228.t1</name>
</gene>
<protein>
    <recommendedName>
        <fullName evidence="1">Reverse transcriptase Ty1/copia-type domain-containing protein</fullName>
    </recommendedName>
</protein>
<keyword evidence="3" id="KW-1185">Reference proteome</keyword>
<dbReference type="Proteomes" id="UP000232323">
    <property type="component" value="Unassembled WGS sequence"/>
</dbReference>
<dbReference type="Pfam" id="PF07727">
    <property type="entry name" value="RVT_2"/>
    <property type="match status" value="1"/>
</dbReference>
<dbReference type="InterPro" id="IPR013103">
    <property type="entry name" value="RVT_2"/>
</dbReference>
<proteinExistence type="predicted"/>
<evidence type="ECO:0000313" key="2">
    <source>
        <dbReference type="EMBL" id="GAX85813.1"/>
    </source>
</evidence>
<sequence length="115" mass="13134">MREEVNAVFDMGVLEPVRAHTKRPILTMMVYDVKRPGVDFDDAWAPVSRLESVRSFLAVAAAEKWIVHQVDVKTAFLNAELSEEIYVRLPEEVDDGNQVYRLRKALYGLKQASRA</sequence>
<accession>A0A250XS18</accession>
<reference evidence="2 3" key="1">
    <citation type="submission" date="2017-08" db="EMBL/GenBank/DDBJ databases">
        <title>Acidophilic green algal genome provides insights into adaptation to an acidic environment.</title>
        <authorList>
            <person name="Hirooka S."/>
            <person name="Hirose Y."/>
            <person name="Kanesaki Y."/>
            <person name="Higuchi S."/>
            <person name="Fujiwara T."/>
            <person name="Onuma R."/>
            <person name="Era A."/>
            <person name="Ohbayashi R."/>
            <person name="Uzuka A."/>
            <person name="Nozaki H."/>
            <person name="Yoshikawa H."/>
            <person name="Miyagishima S.Y."/>
        </authorList>
    </citation>
    <scope>NUCLEOTIDE SEQUENCE [LARGE SCALE GENOMIC DNA]</scope>
    <source>
        <strain evidence="2 3">NIES-2499</strain>
    </source>
</reference>
<dbReference type="AlphaFoldDB" id="A0A250XS18"/>
<dbReference type="OrthoDB" id="1250461at2759"/>
<organism evidence="2 3">
    <name type="scientific">Chlamydomonas eustigma</name>
    <dbReference type="NCBI Taxonomy" id="1157962"/>
    <lineage>
        <taxon>Eukaryota</taxon>
        <taxon>Viridiplantae</taxon>
        <taxon>Chlorophyta</taxon>
        <taxon>core chlorophytes</taxon>
        <taxon>Chlorophyceae</taxon>
        <taxon>CS clade</taxon>
        <taxon>Chlamydomonadales</taxon>
        <taxon>Chlamydomonadaceae</taxon>
        <taxon>Chlamydomonas</taxon>
    </lineage>
</organism>
<name>A0A250XS18_9CHLO</name>
<evidence type="ECO:0000259" key="1">
    <source>
        <dbReference type="Pfam" id="PF07727"/>
    </source>
</evidence>
<comment type="caution">
    <text evidence="2">The sequence shown here is derived from an EMBL/GenBank/DDBJ whole genome shotgun (WGS) entry which is preliminary data.</text>
</comment>
<evidence type="ECO:0000313" key="3">
    <source>
        <dbReference type="Proteomes" id="UP000232323"/>
    </source>
</evidence>
<dbReference type="EMBL" id="BEGY01000194">
    <property type="protein sequence ID" value="GAX85813.1"/>
    <property type="molecule type" value="Genomic_DNA"/>
</dbReference>
<feature type="domain" description="Reverse transcriptase Ty1/copia-type" evidence="1">
    <location>
        <begin position="33"/>
        <end position="114"/>
    </location>
</feature>